<evidence type="ECO:0000256" key="1">
    <source>
        <dbReference type="SAM" id="MobiDB-lite"/>
    </source>
</evidence>
<protein>
    <submittedName>
        <fullName evidence="2">Uncharacterized protein</fullName>
    </submittedName>
</protein>
<feature type="compositionally biased region" description="Low complexity" evidence="1">
    <location>
        <begin position="225"/>
        <end position="244"/>
    </location>
</feature>
<dbReference type="Proteomes" id="UP001383192">
    <property type="component" value="Unassembled WGS sequence"/>
</dbReference>
<name>A0AAW0AU76_9AGAR</name>
<feature type="region of interest" description="Disordered" evidence="1">
    <location>
        <begin position="219"/>
        <end position="244"/>
    </location>
</feature>
<reference evidence="2 3" key="1">
    <citation type="submission" date="2024-01" db="EMBL/GenBank/DDBJ databases">
        <title>A draft genome for a cacao thread blight-causing isolate of Paramarasmius palmivorus.</title>
        <authorList>
            <person name="Baruah I.K."/>
            <person name="Bukari Y."/>
            <person name="Amoako-Attah I."/>
            <person name="Meinhardt L.W."/>
            <person name="Bailey B.A."/>
            <person name="Cohen S.P."/>
        </authorList>
    </citation>
    <scope>NUCLEOTIDE SEQUENCE [LARGE SCALE GENOMIC DNA]</scope>
    <source>
        <strain evidence="2 3">GH-12</strain>
    </source>
</reference>
<keyword evidence="3" id="KW-1185">Reference proteome</keyword>
<comment type="caution">
    <text evidence="2">The sequence shown here is derived from an EMBL/GenBank/DDBJ whole genome shotgun (WGS) entry which is preliminary data.</text>
</comment>
<organism evidence="2 3">
    <name type="scientific">Paramarasmius palmivorus</name>
    <dbReference type="NCBI Taxonomy" id="297713"/>
    <lineage>
        <taxon>Eukaryota</taxon>
        <taxon>Fungi</taxon>
        <taxon>Dikarya</taxon>
        <taxon>Basidiomycota</taxon>
        <taxon>Agaricomycotina</taxon>
        <taxon>Agaricomycetes</taxon>
        <taxon>Agaricomycetidae</taxon>
        <taxon>Agaricales</taxon>
        <taxon>Marasmiineae</taxon>
        <taxon>Marasmiaceae</taxon>
        <taxon>Paramarasmius</taxon>
    </lineage>
</organism>
<dbReference type="AlphaFoldDB" id="A0AAW0AU76"/>
<gene>
    <name evidence="2" type="ORF">VNI00_018971</name>
</gene>
<evidence type="ECO:0000313" key="2">
    <source>
        <dbReference type="EMBL" id="KAK7016187.1"/>
    </source>
</evidence>
<accession>A0AAW0AU76</accession>
<proteinExistence type="predicted"/>
<dbReference type="EMBL" id="JAYKXP010000296">
    <property type="protein sequence ID" value="KAK7016187.1"/>
    <property type="molecule type" value="Genomic_DNA"/>
</dbReference>
<sequence length="324" mass="34929">MCAIDQENVCPTCRRFVAVKLCKSGIHAGHYALTCINKRGCSFFHPFTTAEAEAAIVNRWLPPGWSPLLKSMPTSTLSSSSSLPVPSFPSQQPMQVLSKRSTGVPCPGPCVSGKRNVSCKHPDGPLCLHCCTSAGGCAFKPHTAPVAPPSATSKAPDMEYPRLRLPTPQFSPPPLPPSVVQTMSDMNRDVGIFLAGVDQVHNELEDLQRVIAEQKKILAETSSRSPSPVLSTIPSTSSSPSSFFSSLSEASSSTSLSSTPMSSSSGTRCEAYKTLVYERNIYAKLCEWGSTLSKDPYNRHKKSTSTLVERLQITRTQGKCTSDE</sequence>
<evidence type="ECO:0000313" key="3">
    <source>
        <dbReference type="Proteomes" id="UP001383192"/>
    </source>
</evidence>